<accession>E1NUU6</accession>
<keyword evidence="2" id="KW-1133">Transmembrane helix</keyword>
<organism evidence="3 4">
    <name type="scientific">Lactobacillus iners LactinV 01V1-a</name>
    <dbReference type="NCBI Taxonomy" id="879297"/>
    <lineage>
        <taxon>Bacteria</taxon>
        <taxon>Bacillati</taxon>
        <taxon>Bacillota</taxon>
        <taxon>Bacilli</taxon>
        <taxon>Lactobacillales</taxon>
        <taxon>Lactobacillaceae</taxon>
        <taxon>Lactobacillus</taxon>
    </lineage>
</organism>
<dbReference type="GO" id="GO:0055085">
    <property type="term" value="P:transmembrane transport"/>
    <property type="evidence" value="ECO:0007669"/>
    <property type="project" value="InterPro"/>
</dbReference>
<keyword evidence="1 2" id="KW-0812">Transmembrane</keyword>
<comment type="similarity">
    <text evidence="1">Belongs to the ABC-3 integral membrane protein family.</text>
</comment>
<dbReference type="InterPro" id="IPR001626">
    <property type="entry name" value="ABC_TroCD"/>
</dbReference>
<proteinExistence type="inferred from homology"/>
<evidence type="ECO:0000256" key="2">
    <source>
        <dbReference type="SAM" id="Phobius"/>
    </source>
</evidence>
<feature type="transmembrane region" description="Helical" evidence="2">
    <location>
        <begin position="6"/>
        <end position="25"/>
    </location>
</feature>
<dbReference type="Proteomes" id="UP000003648">
    <property type="component" value="Unassembled WGS sequence"/>
</dbReference>
<evidence type="ECO:0000256" key="1">
    <source>
        <dbReference type="RuleBase" id="RU003943"/>
    </source>
</evidence>
<keyword evidence="2" id="KW-0472">Membrane</keyword>
<comment type="subcellular location">
    <subcellularLocation>
        <location evidence="1">Cell membrane</location>
        <topology evidence="1">Multi-pass membrane protein</topology>
    </subcellularLocation>
</comment>
<dbReference type="EMBL" id="AEHQ01000082">
    <property type="protein sequence ID" value="EFO70137.1"/>
    <property type="molecule type" value="Genomic_DNA"/>
</dbReference>
<gene>
    <name evidence="3" type="ORF">HMPREF9211_0615</name>
</gene>
<dbReference type="Pfam" id="PF00950">
    <property type="entry name" value="ABC-3"/>
    <property type="match status" value="1"/>
</dbReference>
<sequence length="102" mass="11477">MLVFLGINPLWGMLLFTLLGSLCVGELSLRSEQKESAISAISALFIGLGVLFLAISHANSRYATDILFWLDYWSRFIWCNSVSAPFIGCDFSYFMYYVAAKL</sequence>
<protein>
    <submittedName>
        <fullName evidence="3">Uncharacterized protein</fullName>
    </submittedName>
</protein>
<evidence type="ECO:0000313" key="4">
    <source>
        <dbReference type="Proteomes" id="UP000003648"/>
    </source>
</evidence>
<reference evidence="3 4" key="1">
    <citation type="submission" date="2010-09" db="EMBL/GenBank/DDBJ databases">
        <authorList>
            <person name="Durkin A.S."/>
            <person name="Madupu R."/>
            <person name="Torralba M."/>
            <person name="Gillis M."/>
            <person name="Methe B."/>
            <person name="Sutton G."/>
            <person name="Nelson K.E."/>
        </authorList>
    </citation>
    <scope>NUCLEOTIDE SEQUENCE [LARGE SCALE GENOMIC DNA]</scope>
    <source>
        <strain evidence="3 4">LactinV 01V1-a</strain>
    </source>
</reference>
<name>E1NUU6_9LACO</name>
<comment type="caution">
    <text evidence="3">The sequence shown here is derived from an EMBL/GenBank/DDBJ whole genome shotgun (WGS) entry which is preliminary data.</text>
</comment>
<dbReference type="GO" id="GO:0043190">
    <property type="term" value="C:ATP-binding cassette (ABC) transporter complex"/>
    <property type="evidence" value="ECO:0007669"/>
    <property type="project" value="InterPro"/>
</dbReference>
<evidence type="ECO:0000313" key="3">
    <source>
        <dbReference type="EMBL" id="EFO70137.1"/>
    </source>
</evidence>
<feature type="transmembrane region" description="Helical" evidence="2">
    <location>
        <begin position="37"/>
        <end position="55"/>
    </location>
</feature>
<keyword evidence="1" id="KW-0813">Transport</keyword>
<dbReference type="AlphaFoldDB" id="E1NUU6"/>
<feature type="transmembrane region" description="Helical" evidence="2">
    <location>
        <begin position="75"/>
        <end position="99"/>
    </location>
</feature>